<feature type="compositionally biased region" description="Low complexity" evidence="1">
    <location>
        <begin position="47"/>
        <end position="61"/>
    </location>
</feature>
<evidence type="ECO:0000256" key="1">
    <source>
        <dbReference type="SAM" id="MobiDB-lite"/>
    </source>
</evidence>
<reference evidence="2 3" key="1">
    <citation type="submission" date="2024-01" db="EMBL/GenBank/DDBJ databases">
        <title>Comparative genomics of Cryptococcus and Kwoniella reveals pathogenesis evolution and contrasting modes of karyotype evolution via chromosome fusion or intercentromeric recombination.</title>
        <authorList>
            <person name="Coelho M.A."/>
            <person name="David-Palma M."/>
            <person name="Shea T."/>
            <person name="Bowers K."/>
            <person name="McGinley-Smith S."/>
            <person name="Mohammad A.W."/>
            <person name="Gnirke A."/>
            <person name="Yurkov A.M."/>
            <person name="Nowrousian M."/>
            <person name="Sun S."/>
            <person name="Cuomo C.A."/>
            <person name="Heitman J."/>
        </authorList>
    </citation>
    <scope>NUCLEOTIDE SEQUENCE [LARGE SCALE GENOMIC DNA]</scope>
    <source>
        <strain evidence="2 3">PYCC6329</strain>
    </source>
</reference>
<keyword evidence="3" id="KW-1185">Reference proteome</keyword>
<accession>A0AAX4KLJ3</accession>
<feature type="region of interest" description="Disordered" evidence="1">
    <location>
        <begin position="110"/>
        <end position="129"/>
    </location>
</feature>
<sequence>MSESDSNYHYLLSAYAPLPNDGQQDNPQGQGDVNSHASTNDRDTQTNRKSSGSSNSATRSASGRRSRKVNSSDFIRKADSFSTRRNVNNYHYVDGKKVFGSINTATSVANRPRSRTLPSNLSSTSATADTEPVKEAMMTYHDQRTGMPTPMPMPMPMLQDGNNVTTGFYAEPQDVYLNRSLSDQGLDMTMTGIDHLSLTGVNHQQDHNNYDWLFSDLAEQPGTNPVEIAYRPQMSGYLPSSSSAAGPYTALPEGYYNDTTTRNQFQAYSQGFAMLDIFRKQSDLILQVNSIREA</sequence>
<proteinExistence type="predicted"/>
<dbReference type="RefSeq" id="XP_066085328.1">
    <property type="nucleotide sequence ID" value="XM_066229231.1"/>
</dbReference>
<dbReference type="Proteomes" id="UP001358614">
    <property type="component" value="Chromosome 1"/>
</dbReference>
<evidence type="ECO:0000313" key="3">
    <source>
        <dbReference type="Proteomes" id="UP001358614"/>
    </source>
</evidence>
<dbReference type="EMBL" id="CP144089">
    <property type="protein sequence ID" value="WWD07361.1"/>
    <property type="molecule type" value="Genomic_DNA"/>
</dbReference>
<feature type="compositionally biased region" description="Polar residues" evidence="1">
    <location>
        <begin position="116"/>
        <end position="128"/>
    </location>
</feature>
<organism evidence="2 3">
    <name type="scientific">Kwoniella europaea PYCC6329</name>
    <dbReference type="NCBI Taxonomy" id="1423913"/>
    <lineage>
        <taxon>Eukaryota</taxon>
        <taxon>Fungi</taxon>
        <taxon>Dikarya</taxon>
        <taxon>Basidiomycota</taxon>
        <taxon>Agaricomycotina</taxon>
        <taxon>Tremellomycetes</taxon>
        <taxon>Tremellales</taxon>
        <taxon>Cryptococcaceae</taxon>
        <taxon>Kwoniella</taxon>
    </lineage>
</organism>
<protein>
    <submittedName>
        <fullName evidence="2">Uncharacterized protein</fullName>
    </submittedName>
</protein>
<feature type="compositionally biased region" description="Low complexity" evidence="1">
    <location>
        <begin position="19"/>
        <end position="32"/>
    </location>
</feature>
<dbReference type="GeneID" id="91104260"/>
<name>A0AAX4KLJ3_9TREE</name>
<gene>
    <name evidence="2" type="ORF">V865_005459</name>
</gene>
<dbReference type="KEGG" id="ker:91104260"/>
<feature type="region of interest" description="Disordered" evidence="1">
    <location>
        <begin position="1"/>
        <end position="72"/>
    </location>
</feature>
<evidence type="ECO:0000313" key="2">
    <source>
        <dbReference type="EMBL" id="WWD07361.1"/>
    </source>
</evidence>
<dbReference type="AlphaFoldDB" id="A0AAX4KLJ3"/>